<keyword evidence="2" id="KW-0472">Membrane</keyword>
<evidence type="ECO:0000313" key="3">
    <source>
        <dbReference type="EMBL" id="RVV98595.1"/>
    </source>
</evidence>
<proteinExistence type="predicted"/>
<keyword evidence="2" id="KW-1133">Transmembrane helix</keyword>
<dbReference type="EMBL" id="RQXX01000002">
    <property type="protein sequence ID" value="RVV98595.1"/>
    <property type="molecule type" value="Genomic_DNA"/>
</dbReference>
<reference evidence="3 4" key="1">
    <citation type="submission" date="2018-11" db="EMBL/GenBank/DDBJ databases">
        <title>Mesobaculum littorinae gen. nov., sp. nov., isolated from Littorina scabra that represents a novel genus of the order Rhodobacteraceae.</title>
        <authorList>
            <person name="Li F."/>
        </authorList>
    </citation>
    <scope>NUCLEOTIDE SEQUENCE [LARGE SCALE GENOMIC DNA]</scope>
    <source>
        <strain evidence="3 4">M0103</strain>
    </source>
</reference>
<sequence length="78" mass="8092">MSRLIFAVFCLAALLAAVLVVVEILRAATRQGRSATRPDSRSDARSVSPIDAPGGGIMQKTAFALLVALVFYVSVAGG</sequence>
<dbReference type="OrthoDB" id="7875988at2"/>
<comment type="caution">
    <text evidence="3">The sequence shown here is derived from an EMBL/GenBank/DDBJ whole genome shotgun (WGS) entry which is preliminary data.</text>
</comment>
<feature type="region of interest" description="Disordered" evidence="1">
    <location>
        <begin position="29"/>
        <end position="56"/>
    </location>
</feature>
<keyword evidence="2" id="KW-0812">Transmembrane</keyword>
<dbReference type="Proteomes" id="UP000285908">
    <property type="component" value="Unassembled WGS sequence"/>
</dbReference>
<organism evidence="3 4">
    <name type="scientific">Mesobaculum littorinae</name>
    <dbReference type="NCBI Taxonomy" id="2486419"/>
    <lineage>
        <taxon>Bacteria</taxon>
        <taxon>Pseudomonadati</taxon>
        <taxon>Pseudomonadota</taxon>
        <taxon>Alphaproteobacteria</taxon>
        <taxon>Rhodobacterales</taxon>
        <taxon>Roseobacteraceae</taxon>
        <taxon>Mesobaculum</taxon>
    </lineage>
</organism>
<feature type="transmembrane region" description="Helical" evidence="2">
    <location>
        <begin position="57"/>
        <end position="75"/>
    </location>
</feature>
<evidence type="ECO:0000313" key="4">
    <source>
        <dbReference type="Proteomes" id="UP000285908"/>
    </source>
</evidence>
<evidence type="ECO:0000256" key="2">
    <source>
        <dbReference type="SAM" id="Phobius"/>
    </source>
</evidence>
<dbReference type="AlphaFoldDB" id="A0A438AJ09"/>
<dbReference type="RefSeq" id="WP_127905826.1">
    <property type="nucleotide sequence ID" value="NZ_RQXX01000002.1"/>
</dbReference>
<evidence type="ECO:0000256" key="1">
    <source>
        <dbReference type="SAM" id="MobiDB-lite"/>
    </source>
</evidence>
<accession>A0A438AJ09</accession>
<name>A0A438AJ09_9RHOB</name>
<keyword evidence="4" id="KW-1185">Reference proteome</keyword>
<gene>
    <name evidence="3" type="ORF">EKE94_06680</name>
</gene>
<protein>
    <submittedName>
        <fullName evidence="3">Uncharacterized protein</fullName>
    </submittedName>
</protein>